<gene>
    <name evidence="1" type="ORF">HGH92_32170</name>
</gene>
<evidence type="ECO:0000313" key="1">
    <source>
        <dbReference type="EMBL" id="NLR69002.1"/>
    </source>
</evidence>
<evidence type="ECO:0000313" key="2">
    <source>
        <dbReference type="Proteomes" id="UP000570474"/>
    </source>
</evidence>
<accession>A0A847S0R6</accession>
<dbReference type="EMBL" id="JABAIA010000004">
    <property type="protein sequence ID" value="NLR69002.1"/>
    <property type="molecule type" value="Genomic_DNA"/>
</dbReference>
<comment type="caution">
    <text evidence="1">The sequence shown here is derived from an EMBL/GenBank/DDBJ whole genome shotgun (WGS) entry which is preliminary data.</text>
</comment>
<organism evidence="1 2">
    <name type="scientific">Chitinophaga varians</name>
    <dbReference type="NCBI Taxonomy" id="2202339"/>
    <lineage>
        <taxon>Bacteria</taxon>
        <taxon>Pseudomonadati</taxon>
        <taxon>Bacteroidota</taxon>
        <taxon>Chitinophagia</taxon>
        <taxon>Chitinophagales</taxon>
        <taxon>Chitinophagaceae</taxon>
        <taxon>Chitinophaga</taxon>
    </lineage>
</organism>
<protein>
    <recommendedName>
        <fullName evidence="3">Lipocalin-like domain-containing protein</fullName>
    </recommendedName>
</protein>
<sequence length="128" mass="14930">MNILLFLYFIIPFNTNYQDRQYSHRDIVCAYSYTVTKQWNLNLKGQGTFNLKFSKKDTRYKKETELDFLGTWENKNDTIILTVSTPLPNDCGFKNASYILSNNTLKSLVIENICLPVVWESIKTNNAN</sequence>
<dbReference type="Proteomes" id="UP000570474">
    <property type="component" value="Unassembled WGS sequence"/>
</dbReference>
<dbReference type="AlphaFoldDB" id="A0A847S0R6"/>
<dbReference type="RefSeq" id="WP_168874945.1">
    <property type="nucleotide sequence ID" value="NZ_JABAIA010000004.1"/>
</dbReference>
<evidence type="ECO:0008006" key="3">
    <source>
        <dbReference type="Google" id="ProtNLM"/>
    </source>
</evidence>
<proteinExistence type="predicted"/>
<keyword evidence="2" id="KW-1185">Reference proteome</keyword>
<reference evidence="1 2" key="1">
    <citation type="submission" date="2020-04" db="EMBL/GenBank/DDBJ databases">
        <authorList>
            <person name="Yin C."/>
        </authorList>
    </citation>
    <scope>NUCLEOTIDE SEQUENCE [LARGE SCALE GENOMIC DNA]</scope>
    <source>
        <strain evidence="1 2">Ae27</strain>
    </source>
</reference>
<name>A0A847S0R6_9BACT</name>